<dbReference type="GeneID" id="24132177"/>
<dbReference type="PANTHER" id="PTHR28112:SF1">
    <property type="entry name" value="SRP-INDEPENDENT TARGETING PROTEIN 3"/>
    <property type="match status" value="1"/>
</dbReference>
<dbReference type="GO" id="GO:0045047">
    <property type="term" value="P:protein targeting to ER"/>
    <property type="evidence" value="ECO:0007669"/>
    <property type="project" value="InterPro"/>
</dbReference>
<evidence type="ECO:0000313" key="4">
    <source>
        <dbReference type="Proteomes" id="UP000030745"/>
    </source>
</evidence>
<gene>
    <name evidence="3" type="ORF">SPRG_10043</name>
</gene>
<organism evidence="3 4">
    <name type="scientific">Saprolegnia parasitica (strain CBS 223.65)</name>
    <dbReference type="NCBI Taxonomy" id="695850"/>
    <lineage>
        <taxon>Eukaryota</taxon>
        <taxon>Sar</taxon>
        <taxon>Stramenopiles</taxon>
        <taxon>Oomycota</taxon>
        <taxon>Saprolegniomycetes</taxon>
        <taxon>Saprolegniales</taxon>
        <taxon>Saprolegniaceae</taxon>
        <taxon>Saprolegnia</taxon>
    </lineage>
</organism>
<dbReference type="PANTHER" id="PTHR28112">
    <property type="entry name" value="SRP-INDEPENDENT TARGETING PROTEIN 3"/>
    <property type="match status" value="1"/>
</dbReference>
<keyword evidence="4" id="KW-1185">Reference proteome</keyword>
<evidence type="ECO:0008006" key="5">
    <source>
        <dbReference type="Google" id="ProtNLM"/>
    </source>
</evidence>
<dbReference type="KEGG" id="spar:SPRG_10043"/>
<feature type="compositionally biased region" description="Basic residues" evidence="1">
    <location>
        <begin position="189"/>
        <end position="202"/>
    </location>
</feature>
<evidence type="ECO:0000313" key="3">
    <source>
        <dbReference type="EMBL" id="KDO23898.1"/>
    </source>
</evidence>
<dbReference type="GO" id="GO:0005739">
    <property type="term" value="C:mitochondrion"/>
    <property type="evidence" value="ECO:0007669"/>
    <property type="project" value="TreeGrafter"/>
</dbReference>
<dbReference type="Pfam" id="PF10032">
    <property type="entry name" value="Pho88"/>
    <property type="match status" value="1"/>
</dbReference>
<dbReference type="OrthoDB" id="18139at2759"/>
<evidence type="ECO:0000256" key="2">
    <source>
        <dbReference type="SAM" id="Phobius"/>
    </source>
</evidence>
<accession>A0A067C043</accession>
<dbReference type="GO" id="GO:0005783">
    <property type="term" value="C:endoplasmic reticulum"/>
    <property type="evidence" value="ECO:0007669"/>
    <property type="project" value="InterPro"/>
</dbReference>
<feature type="transmembrane region" description="Helical" evidence="2">
    <location>
        <begin position="35"/>
        <end position="60"/>
    </location>
</feature>
<keyword evidence="2" id="KW-0472">Membrane</keyword>
<proteinExistence type="predicted"/>
<dbReference type="InterPro" id="IPR012098">
    <property type="entry name" value="SND3_fun"/>
</dbReference>
<dbReference type="OMA" id="AMASQWE"/>
<dbReference type="RefSeq" id="XP_012205368.1">
    <property type="nucleotide sequence ID" value="XM_012349978.1"/>
</dbReference>
<dbReference type="VEuPathDB" id="FungiDB:SPRG_10043"/>
<dbReference type="EMBL" id="KK583248">
    <property type="protein sequence ID" value="KDO23898.1"/>
    <property type="molecule type" value="Genomic_DNA"/>
</dbReference>
<reference evidence="3 4" key="1">
    <citation type="journal article" date="2013" name="PLoS Genet.">
        <title>Distinctive expansion of potential virulence genes in the genome of the oomycete fish pathogen Saprolegnia parasitica.</title>
        <authorList>
            <person name="Jiang R.H."/>
            <person name="de Bruijn I."/>
            <person name="Haas B.J."/>
            <person name="Belmonte R."/>
            <person name="Lobach L."/>
            <person name="Christie J."/>
            <person name="van den Ackerveken G."/>
            <person name="Bottin A."/>
            <person name="Bulone V."/>
            <person name="Diaz-Moreno S.M."/>
            <person name="Dumas B."/>
            <person name="Fan L."/>
            <person name="Gaulin E."/>
            <person name="Govers F."/>
            <person name="Grenville-Briggs L.J."/>
            <person name="Horner N.R."/>
            <person name="Levin J.Z."/>
            <person name="Mammella M."/>
            <person name="Meijer H.J."/>
            <person name="Morris P."/>
            <person name="Nusbaum C."/>
            <person name="Oome S."/>
            <person name="Phillips A.J."/>
            <person name="van Rooyen D."/>
            <person name="Rzeszutek E."/>
            <person name="Saraiva M."/>
            <person name="Secombes C.J."/>
            <person name="Seidl M.F."/>
            <person name="Snel B."/>
            <person name="Stassen J.H."/>
            <person name="Sykes S."/>
            <person name="Tripathy S."/>
            <person name="van den Berg H."/>
            <person name="Vega-Arreguin J.C."/>
            <person name="Wawra S."/>
            <person name="Young S.K."/>
            <person name="Zeng Q."/>
            <person name="Dieguez-Uribeondo J."/>
            <person name="Russ C."/>
            <person name="Tyler B.M."/>
            <person name="van West P."/>
        </authorList>
    </citation>
    <scope>NUCLEOTIDE SEQUENCE [LARGE SCALE GENOMIC DNA]</scope>
    <source>
        <strain evidence="3 4">CBS 223.65</strain>
    </source>
</reference>
<keyword evidence="2" id="KW-0812">Transmembrane</keyword>
<feature type="region of interest" description="Disordered" evidence="1">
    <location>
        <begin position="180"/>
        <end position="202"/>
    </location>
</feature>
<protein>
    <recommendedName>
        <fullName evidence="5">Inorganic phosphate transporter</fullName>
    </recommendedName>
</protein>
<evidence type="ECO:0000256" key="1">
    <source>
        <dbReference type="SAM" id="MobiDB-lite"/>
    </source>
</evidence>
<sequence>MKLPTLDTLRSIPPVFITLGLVLVSKTVVDPENMVHLWLVRGLYGIAQLSCVLTLFYLYLQARNNPDPAMVVVKEDLGFGMEGEKTEKITVGLHDQRVALKEMQKIVLGLAVACFLHVKWEFIPPLVIGIFSGPHGLYSTPIVRVLLRGERAWGKLQRPWAEPASAMASQWESWNDTITSALTGEPMQKKSKKDKTSKRKNK</sequence>
<keyword evidence="2" id="KW-1133">Transmembrane helix</keyword>
<name>A0A067C043_SAPPC</name>
<dbReference type="Proteomes" id="UP000030745">
    <property type="component" value="Unassembled WGS sequence"/>
</dbReference>
<dbReference type="AlphaFoldDB" id="A0A067C043"/>